<reference evidence="1 2" key="1">
    <citation type="submission" date="2020-09" db="EMBL/GenBank/DDBJ databases">
        <title>Genome sequences of type strains of Chitinophaga qingshengii and Chitinophaga varians.</title>
        <authorList>
            <person name="Kittiwongwattana C."/>
        </authorList>
    </citation>
    <scope>NUCLEOTIDE SEQUENCE [LARGE SCALE GENOMIC DNA]</scope>
    <source>
        <strain evidence="1 2">JCM 30026</strain>
    </source>
</reference>
<protein>
    <recommendedName>
        <fullName evidence="3">SprT-like domain-containing protein</fullName>
    </recommendedName>
</protein>
<evidence type="ECO:0000313" key="2">
    <source>
        <dbReference type="Proteomes" id="UP000659124"/>
    </source>
</evidence>
<proteinExistence type="predicted"/>
<dbReference type="RefSeq" id="WP_188089143.1">
    <property type="nucleotide sequence ID" value="NZ_JACVFC010000002.1"/>
</dbReference>
<comment type="caution">
    <text evidence="1">The sequence shown here is derived from an EMBL/GenBank/DDBJ whole genome shotgun (WGS) entry which is preliminary data.</text>
</comment>
<accession>A0ABR7TQU5</accession>
<keyword evidence="2" id="KW-1185">Reference proteome</keyword>
<dbReference type="EMBL" id="JACVFC010000002">
    <property type="protein sequence ID" value="MBC9932005.1"/>
    <property type="molecule type" value="Genomic_DNA"/>
</dbReference>
<dbReference type="Proteomes" id="UP000659124">
    <property type="component" value="Unassembled WGS sequence"/>
</dbReference>
<sequence>MDIPVEVIPPATTVPGSNSVTDIIKTGVSDPCMLAAIDMALADGLQNTIAGVFNQMFAGTDEFTIEFHEGDLPLDVSADTRTASPAIIEITLNRLTLPGSSREYIVATILHEAIHAMYDAKWNLAGRPKVIFSEYVQHNLMASKYVEEMNAALRSIFPMMSDADAIALAWGGLYWTTSWSALNPTVANNYLLAIAEYDQNHTKGNRCR</sequence>
<gene>
    <name evidence="1" type="ORF">ICL07_16595</name>
</gene>
<evidence type="ECO:0008006" key="3">
    <source>
        <dbReference type="Google" id="ProtNLM"/>
    </source>
</evidence>
<evidence type="ECO:0000313" key="1">
    <source>
        <dbReference type="EMBL" id="MBC9932005.1"/>
    </source>
</evidence>
<name>A0ABR7TQU5_9BACT</name>
<organism evidence="1 2">
    <name type="scientific">Chitinophaga qingshengii</name>
    <dbReference type="NCBI Taxonomy" id="1569794"/>
    <lineage>
        <taxon>Bacteria</taxon>
        <taxon>Pseudomonadati</taxon>
        <taxon>Bacteroidota</taxon>
        <taxon>Chitinophagia</taxon>
        <taxon>Chitinophagales</taxon>
        <taxon>Chitinophagaceae</taxon>
        <taxon>Chitinophaga</taxon>
    </lineage>
</organism>